<feature type="region of interest" description="Disordered" evidence="1">
    <location>
        <begin position="1"/>
        <end position="29"/>
    </location>
</feature>
<organism evidence="2 3">
    <name type="scientific">Puccinia striiformis f. sp. tritici PST-78</name>
    <dbReference type="NCBI Taxonomy" id="1165861"/>
    <lineage>
        <taxon>Eukaryota</taxon>
        <taxon>Fungi</taxon>
        <taxon>Dikarya</taxon>
        <taxon>Basidiomycota</taxon>
        <taxon>Pucciniomycotina</taxon>
        <taxon>Pucciniomycetes</taxon>
        <taxon>Pucciniales</taxon>
        <taxon>Pucciniaceae</taxon>
        <taxon>Puccinia</taxon>
    </lineage>
</organism>
<dbReference type="EMBL" id="AJIL01000213">
    <property type="protein sequence ID" value="KNE91241.1"/>
    <property type="molecule type" value="Genomic_DNA"/>
</dbReference>
<dbReference type="Proteomes" id="UP000054564">
    <property type="component" value="Unassembled WGS sequence"/>
</dbReference>
<dbReference type="AlphaFoldDB" id="A0A0L0UWC7"/>
<reference evidence="3" key="1">
    <citation type="submission" date="2014-03" db="EMBL/GenBank/DDBJ databases">
        <title>The Genome Sequence of Puccinia striiformis f. sp. tritici PST-78.</title>
        <authorList>
            <consortium name="The Broad Institute Genome Sequencing Platform"/>
            <person name="Cuomo C."/>
            <person name="Hulbert S."/>
            <person name="Chen X."/>
            <person name="Walker B."/>
            <person name="Young S.K."/>
            <person name="Zeng Q."/>
            <person name="Gargeya S."/>
            <person name="Fitzgerald M."/>
            <person name="Haas B."/>
            <person name="Abouelleil A."/>
            <person name="Alvarado L."/>
            <person name="Arachchi H.M."/>
            <person name="Berlin A.M."/>
            <person name="Chapman S.B."/>
            <person name="Goldberg J."/>
            <person name="Griggs A."/>
            <person name="Gujja S."/>
            <person name="Hansen M."/>
            <person name="Howarth C."/>
            <person name="Imamovic A."/>
            <person name="Larimer J."/>
            <person name="McCowan C."/>
            <person name="Montmayeur A."/>
            <person name="Murphy C."/>
            <person name="Neiman D."/>
            <person name="Pearson M."/>
            <person name="Priest M."/>
            <person name="Roberts A."/>
            <person name="Saif S."/>
            <person name="Shea T."/>
            <person name="Sisk P."/>
            <person name="Sykes S."/>
            <person name="Wortman J."/>
            <person name="Nusbaum C."/>
            <person name="Birren B."/>
        </authorList>
    </citation>
    <scope>NUCLEOTIDE SEQUENCE [LARGE SCALE GENOMIC DNA]</scope>
    <source>
        <strain evidence="3">race PST-78</strain>
    </source>
</reference>
<gene>
    <name evidence="2" type="ORF">PSTG_15338</name>
</gene>
<accession>A0A0L0UWC7</accession>
<comment type="caution">
    <text evidence="2">The sequence shown here is derived from an EMBL/GenBank/DDBJ whole genome shotgun (WGS) entry which is preliminary data.</text>
</comment>
<protein>
    <submittedName>
        <fullName evidence="2">Uncharacterized protein</fullName>
    </submittedName>
</protein>
<keyword evidence="3" id="KW-1185">Reference proteome</keyword>
<sequence>MAQQADLNANKRYSGHGSSQLFHVPPNIPRYARPKAIAEIRNEAEKDRSTKPHRRYPRLKRWLTKEFPMKTIGRTGKDYDLCAARNNGRPFDRGMSTAGQQ</sequence>
<proteinExistence type="predicted"/>
<evidence type="ECO:0000313" key="3">
    <source>
        <dbReference type="Proteomes" id="UP000054564"/>
    </source>
</evidence>
<evidence type="ECO:0000313" key="2">
    <source>
        <dbReference type="EMBL" id="KNE91241.1"/>
    </source>
</evidence>
<name>A0A0L0UWC7_9BASI</name>
<evidence type="ECO:0000256" key="1">
    <source>
        <dbReference type="SAM" id="MobiDB-lite"/>
    </source>
</evidence>